<proteinExistence type="predicted"/>
<keyword evidence="3" id="KW-1185">Reference proteome</keyword>
<dbReference type="EMBL" id="JANVAD010000001">
    <property type="protein sequence ID" value="MCS6520970.1"/>
    <property type="molecule type" value="Genomic_DNA"/>
</dbReference>
<keyword evidence="2" id="KW-0378">Hydrolase</keyword>
<dbReference type="GeneID" id="95323888"/>
<keyword evidence="2" id="KW-0255">Endonuclease</keyword>
<evidence type="ECO:0000313" key="3">
    <source>
        <dbReference type="Proteomes" id="UP001652264"/>
    </source>
</evidence>
<organism evidence="2 3">
    <name type="scientific">Curtobacterium citreum</name>
    <dbReference type="NCBI Taxonomy" id="2036"/>
    <lineage>
        <taxon>Bacteria</taxon>
        <taxon>Bacillati</taxon>
        <taxon>Actinomycetota</taxon>
        <taxon>Actinomycetes</taxon>
        <taxon>Micrococcales</taxon>
        <taxon>Microbacteriaceae</taxon>
        <taxon>Curtobacterium</taxon>
    </lineage>
</organism>
<dbReference type="Proteomes" id="UP001652264">
    <property type="component" value="Unassembled WGS sequence"/>
</dbReference>
<feature type="region of interest" description="Disordered" evidence="1">
    <location>
        <begin position="117"/>
        <end position="208"/>
    </location>
</feature>
<keyword evidence="2" id="KW-0540">Nuclease</keyword>
<evidence type="ECO:0000313" key="2">
    <source>
        <dbReference type="EMBL" id="MCS6520970.1"/>
    </source>
</evidence>
<reference evidence="2 3" key="1">
    <citation type="submission" date="2022-08" db="EMBL/GenBank/DDBJ databases">
        <title>Taxonomy of Curtobacterium flaccumfaciens.</title>
        <authorList>
            <person name="Osdaghi E."/>
            <person name="Taghavi S.M."/>
            <person name="Hamidizade M."/>
            <person name="Abachi H."/>
            <person name="Fazliarab A."/>
            <person name="Baeyen S."/>
            <person name="Portier P."/>
            <person name="Van Vaerenbergh J."/>
            <person name="Jacques M.-A."/>
        </authorList>
    </citation>
    <scope>NUCLEOTIDE SEQUENCE [LARGE SCALE GENOMIC DNA]</scope>
    <source>
        <strain evidence="2 3">LMG8786T</strain>
    </source>
</reference>
<dbReference type="Gene3D" id="3.40.960.10">
    <property type="entry name" value="VSR Endonuclease"/>
    <property type="match status" value="1"/>
</dbReference>
<dbReference type="RefSeq" id="WP_114850912.1">
    <property type="nucleotide sequence ID" value="NZ_BMNV01000002.1"/>
</dbReference>
<dbReference type="GO" id="GO:0004519">
    <property type="term" value="F:endonuclease activity"/>
    <property type="evidence" value="ECO:0007669"/>
    <property type="project" value="UniProtKB-KW"/>
</dbReference>
<accession>A0ABT2HCL7</accession>
<name>A0ABT2HCL7_9MICO</name>
<gene>
    <name evidence="2" type="ORF">NYQ28_00115</name>
</gene>
<protein>
    <submittedName>
        <fullName evidence="2">Endonuclease domain-containing protein</fullName>
    </submittedName>
</protein>
<sequence>MVEPVDAWWRRRQWSRGVAVPYAVGEFRSAWASYPVLIRQYHPEWNHGVVLTQVPPTAEVLLTWECDVGHVFVATPAEQRSRPGRERRRSVWCPECQLQAQPRRWPVLPADWPATVPAPQRAERVTGRQTLPAAPARGAAPSRGAGPSPRVAGPTGATAVPTGAVASSRARPGRSGATGGGGRRTAARPPVPRTICPKTPRLPSGESFPSVCAPATASAVEAELRAALQERFALTFDHTAIRLDRPFFDHVEAWPDIVLPELRVAIEYDSTGRHGLEHVGPRQETDRRKDRAVRAVGWEVVRIRTGRLPALGPYDLEVSGISRRTVDQLVDTLRTVRGPLFVDAYGR</sequence>
<feature type="compositionally biased region" description="Low complexity" evidence="1">
    <location>
        <begin position="132"/>
        <end position="175"/>
    </location>
</feature>
<evidence type="ECO:0000256" key="1">
    <source>
        <dbReference type="SAM" id="MobiDB-lite"/>
    </source>
</evidence>
<comment type="caution">
    <text evidence="2">The sequence shown here is derived from an EMBL/GenBank/DDBJ whole genome shotgun (WGS) entry which is preliminary data.</text>
</comment>